<name>A0A3B1CEQ5_9ZZZZ</name>
<organism evidence="2">
    <name type="scientific">hydrothermal vent metagenome</name>
    <dbReference type="NCBI Taxonomy" id="652676"/>
    <lineage>
        <taxon>unclassified sequences</taxon>
        <taxon>metagenomes</taxon>
        <taxon>ecological metagenomes</taxon>
    </lineage>
</organism>
<evidence type="ECO:0000256" key="1">
    <source>
        <dbReference type="SAM" id="MobiDB-lite"/>
    </source>
</evidence>
<reference evidence="2" key="1">
    <citation type="submission" date="2018-06" db="EMBL/GenBank/DDBJ databases">
        <authorList>
            <person name="Zhirakovskaya E."/>
        </authorList>
    </citation>
    <scope>NUCLEOTIDE SEQUENCE</scope>
</reference>
<evidence type="ECO:0000313" key="2">
    <source>
        <dbReference type="EMBL" id="VAX15267.1"/>
    </source>
</evidence>
<feature type="compositionally biased region" description="Basic and acidic residues" evidence="1">
    <location>
        <begin position="58"/>
        <end position="71"/>
    </location>
</feature>
<dbReference type="AlphaFoldDB" id="A0A3B1CEQ5"/>
<sequence length="212" mass="22690">MPETSALNTTPQPAPPTETRTKTEETRTQSDKPKQRDAIKKETVADKIGQRTQAEAAVFHKDKLVVEKEEPPSQPKTNDISSGEATATTTRENLNPLPEVQPQAPPPTEAPVQAADQGTPPDAAVAPPDSTTAVRDTIETAVAQREQEQAFENAAEAGVEEVEARPPAKPTQQQTPQPNDKAQVRAQERADSAAQNKPVADREIGGTVDVAI</sequence>
<protein>
    <submittedName>
        <fullName evidence="2">Uncharacterized protein</fullName>
    </submittedName>
</protein>
<feature type="compositionally biased region" description="Basic and acidic residues" evidence="1">
    <location>
        <begin position="182"/>
        <end position="191"/>
    </location>
</feature>
<feature type="compositionally biased region" description="Basic and acidic residues" evidence="1">
    <location>
        <begin position="19"/>
        <end position="49"/>
    </location>
</feature>
<feature type="compositionally biased region" description="Polar residues" evidence="1">
    <location>
        <begin position="1"/>
        <end position="11"/>
    </location>
</feature>
<gene>
    <name evidence="2" type="ORF">MNBD_NITROSPINAE01-1685</name>
</gene>
<accession>A0A3B1CEQ5</accession>
<dbReference type="EMBL" id="UOGC01000004">
    <property type="protein sequence ID" value="VAX15267.1"/>
    <property type="molecule type" value="Genomic_DNA"/>
</dbReference>
<feature type="compositionally biased region" description="Polar residues" evidence="1">
    <location>
        <begin position="75"/>
        <end position="93"/>
    </location>
</feature>
<proteinExistence type="predicted"/>
<feature type="region of interest" description="Disordered" evidence="1">
    <location>
        <begin position="1"/>
        <end position="212"/>
    </location>
</feature>